<dbReference type="GO" id="GO:0005829">
    <property type="term" value="C:cytosol"/>
    <property type="evidence" value="ECO:0007669"/>
    <property type="project" value="TreeGrafter"/>
</dbReference>
<evidence type="ECO:0000256" key="10">
    <source>
        <dbReference type="RuleBase" id="RU000532"/>
    </source>
</evidence>
<proteinExistence type="inferred from homology"/>
<dbReference type="UniPathway" id="UPA00109">
    <property type="reaction ID" value="UER00185"/>
</dbReference>
<comment type="pathway">
    <text evidence="7">Carbohydrate degradation; glycolysis; pyruvate from D-glyceraldehyde 3-phosphate: step 2/5.</text>
</comment>
<evidence type="ECO:0000256" key="3">
    <source>
        <dbReference type="ARBA" id="ARBA00022679"/>
    </source>
</evidence>
<sequence>MSNYINTLSKAGKEIFKGKRVLLRLDLNVTISETGGVADDFRIQQALPTIEFLRDAGAKTIILSHIGRHKGDSLEPVFEYMGRDMPLSFAPDLGEATVVQAITALSDGSAVLVENLRRNEGEEKNTLAFAERFAQFADIYVNDAFATSHRAHASIVSLPKLLPSYAGFLFEREIAHLSAAFDPPKPFLFILGGAKFETKLPLIKRYLARADMCFIGGALAHNFFKAKGYPLGSSLVDRRADDISEILAAKNLFLPVDVRVKNKRGTEIKKPAAIQMDDQILDAGPETLRMLDEKIQEAHFVLWNGPIGDYKISGFGEGTETLVRSLVRRKFKDGELVLGGGDTAAVISRMRMTGAFPFISTGGGAMLEYLAKGTLPGIEALKSSAL</sequence>
<dbReference type="PANTHER" id="PTHR11406:SF23">
    <property type="entry name" value="PHOSPHOGLYCERATE KINASE 1, CHLOROPLASTIC-RELATED"/>
    <property type="match status" value="1"/>
</dbReference>
<dbReference type="PRINTS" id="PR00477">
    <property type="entry name" value="PHGLYCKINASE"/>
</dbReference>
<protein>
    <recommendedName>
        <fullName evidence="2 7">Phosphoglycerate kinase</fullName>
        <ecNumber evidence="2 7">2.7.2.3</ecNumber>
    </recommendedName>
</protein>
<comment type="caution">
    <text evidence="11">The sequence shown here is derived from an EMBL/GenBank/DDBJ whole genome shotgun (WGS) entry which is preliminary data.</text>
</comment>
<evidence type="ECO:0000256" key="8">
    <source>
        <dbReference type="PIRSR" id="PIRSR000724-1"/>
    </source>
</evidence>
<feature type="binding site" evidence="7">
    <location>
        <position position="117"/>
    </location>
    <ligand>
        <name>substrate</name>
    </ligand>
</feature>
<dbReference type="GO" id="GO:0006094">
    <property type="term" value="P:gluconeogenesis"/>
    <property type="evidence" value="ECO:0007669"/>
    <property type="project" value="TreeGrafter"/>
</dbReference>
<evidence type="ECO:0000256" key="1">
    <source>
        <dbReference type="ARBA" id="ARBA00000642"/>
    </source>
</evidence>
<reference evidence="11 12" key="1">
    <citation type="submission" date="2017-09" db="EMBL/GenBank/DDBJ databases">
        <title>Depth-based differentiation of microbial function through sediment-hosted aquifers and enrichment of novel symbionts in the deep terrestrial subsurface.</title>
        <authorList>
            <person name="Probst A.J."/>
            <person name="Ladd B."/>
            <person name="Jarett J.K."/>
            <person name="Geller-Mcgrath D.E."/>
            <person name="Sieber C.M."/>
            <person name="Emerson J.B."/>
            <person name="Anantharaman K."/>
            <person name="Thomas B.C."/>
            <person name="Malmstrom R."/>
            <person name="Stieglmeier M."/>
            <person name="Klingl A."/>
            <person name="Woyke T."/>
            <person name="Ryan C.M."/>
            <person name="Banfield J.F."/>
        </authorList>
    </citation>
    <scope>NUCLEOTIDE SEQUENCE [LARGE SCALE GENOMIC DNA]</scope>
    <source>
        <strain evidence="11">CG22_combo_CG10-13_8_21_14_all_47_15</strain>
    </source>
</reference>
<evidence type="ECO:0000256" key="6">
    <source>
        <dbReference type="ARBA" id="ARBA00022840"/>
    </source>
</evidence>
<feature type="binding site" evidence="7 8">
    <location>
        <begin position="26"/>
        <end position="28"/>
    </location>
    <ligand>
        <name>substrate</name>
    </ligand>
</feature>
<dbReference type="Pfam" id="PF00162">
    <property type="entry name" value="PGK"/>
    <property type="match status" value="1"/>
</dbReference>
<dbReference type="InterPro" id="IPR036043">
    <property type="entry name" value="Phosphoglycerate_kinase_sf"/>
</dbReference>
<name>A0A2H0CU05_9BACT</name>
<dbReference type="SUPFAM" id="SSF53748">
    <property type="entry name" value="Phosphoglycerate kinase"/>
    <property type="match status" value="1"/>
</dbReference>
<organism evidence="11 12">
    <name type="scientific">Candidatus Lloydbacteria bacterium CG22_combo_CG10-13_8_21_14_all_47_15</name>
    <dbReference type="NCBI Taxonomy" id="1974635"/>
    <lineage>
        <taxon>Bacteria</taxon>
        <taxon>Candidatus Lloydiibacteriota</taxon>
    </lineage>
</organism>
<keyword evidence="7" id="KW-0963">Cytoplasm</keyword>
<dbReference type="InterPro" id="IPR015824">
    <property type="entry name" value="Phosphoglycerate_kinase_N"/>
</dbReference>
<comment type="caution">
    <text evidence="7">Lacks conserved residue(s) required for the propagation of feature annotation.</text>
</comment>
<dbReference type="Proteomes" id="UP000230638">
    <property type="component" value="Unassembled WGS sequence"/>
</dbReference>
<keyword evidence="4 7" id="KW-0547">Nucleotide-binding</keyword>
<feature type="binding site" evidence="7">
    <location>
        <position position="42"/>
    </location>
    <ligand>
        <name>substrate</name>
    </ligand>
</feature>
<dbReference type="EC" id="2.7.2.3" evidence="2 7"/>
<dbReference type="HAMAP" id="MF_00145">
    <property type="entry name" value="Phosphoglyc_kinase"/>
    <property type="match status" value="1"/>
</dbReference>
<dbReference type="PANTHER" id="PTHR11406">
    <property type="entry name" value="PHOSPHOGLYCERATE KINASE"/>
    <property type="match status" value="1"/>
</dbReference>
<dbReference type="GO" id="GO:0004618">
    <property type="term" value="F:phosphoglycerate kinase activity"/>
    <property type="evidence" value="ECO:0007669"/>
    <property type="project" value="UniProtKB-UniRule"/>
</dbReference>
<feature type="binding site" evidence="7 8">
    <location>
        <begin position="65"/>
        <end position="68"/>
    </location>
    <ligand>
        <name>substrate</name>
    </ligand>
</feature>
<keyword evidence="6 7" id="KW-0067">ATP-binding</keyword>
<evidence type="ECO:0000313" key="12">
    <source>
        <dbReference type="Proteomes" id="UP000230638"/>
    </source>
</evidence>
<feature type="binding site" evidence="7 9">
    <location>
        <position position="199"/>
    </location>
    <ligand>
        <name>ATP</name>
        <dbReference type="ChEBI" id="CHEBI:30616"/>
    </ligand>
</feature>
<dbReference type="PIRSF" id="PIRSF000724">
    <property type="entry name" value="Pgk"/>
    <property type="match status" value="1"/>
</dbReference>
<evidence type="ECO:0000256" key="4">
    <source>
        <dbReference type="ARBA" id="ARBA00022741"/>
    </source>
</evidence>
<dbReference type="GO" id="GO:0006096">
    <property type="term" value="P:glycolytic process"/>
    <property type="evidence" value="ECO:0007669"/>
    <property type="project" value="UniProtKB-UniRule"/>
</dbReference>
<comment type="subunit">
    <text evidence="7">Monomer.</text>
</comment>
<dbReference type="AlphaFoldDB" id="A0A2H0CU05"/>
<gene>
    <name evidence="7 11" type="primary">pgk</name>
    <name evidence="11" type="ORF">COW88_02040</name>
</gene>
<feature type="binding site" evidence="8">
    <location>
        <position position="42"/>
    </location>
    <ligand>
        <name>(2R)-3-phosphoglycerate</name>
        <dbReference type="ChEBI" id="CHEBI:58272"/>
    </ligand>
</feature>
<evidence type="ECO:0000256" key="7">
    <source>
        <dbReference type="HAMAP-Rule" id="MF_00145"/>
    </source>
</evidence>
<dbReference type="GO" id="GO:0043531">
    <property type="term" value="F:ADP binding"/>
    <property type="evidence" value="ECO:0007669"/>
    <property type="project" value="TreeGrafter"/>
</dbReference>
<feature type="binding site" evidence="8">
    <location>
        <position position="117"/>
    </location>
    <ligand>
        <name>(2R)-3-phosphoglycerate</name>
        <dbReference type="ChEBI" id="CHEBI:58272"/>
    </ligand>
</feature>
<dbReference type="EMBL" id="PCTL01000021">
    <property type="protein sequence ID" value="PIP73377.1"/>
    <property type="molecule type" value="Genomic_DNA"/>
</dbReference>
<feature type="binding site" evidence="7">
    <location>
        <position position="150"/>
    </location>
    <ligand>
        <name>substrate</name>
    </ligand>
</feature>
<dbReference type="GO" id="GO:0005524">
    <property type="term" value="F:ATP binding"/>
    <property type="evidence" value="ECO:0007669"/>
    <property type="project" value="UniProtKB-KW"/>
</dbReference>
<dbReference type="Gene3D" id="3.40.50.1260">
    <property type="entry name" value="Phosphoglycerate kinase, N-terminal domain"/>
    <property type="match status" value="2"/>
</dbReference>
<evidence type="ECO:0000256" key="5">
    <source>
        <dbReference type="ARBA" id="ARBA00022777"/>
    </source>
</evidence>
<comment type="subcellular location">
    <subcellularLocation>
        <location evidence="7">Cytoplasm</location>
    </subcellularLocation>
</comment>
<keyword evidence="7" id="KW-0324">Glycolysis</keyword>
<feature type="binding site" evidence="7 9">
    <location>
        <begin position="340"/>
        <end position="343"/>
    </location>
    <ligand>
        <name>ATP</name>
        <dbReference type="ChEBI" id="CHEBI:30616"/>
    </ligand>
</feature>
<feature type="binding site" evidence="8">
    <location>
        <position position="150"/>
    </location>
    <ligand>
        <name>(2R)-3-phosphoglycerate</name>
        <dbReference type="ChEBI" id="CHEBI:58272"/>
    </ligand>
</feature>
<comment type="catalytic activity">
    <reaction evidence="1 7 10">
        <text>(2R)-3-phosphoglycerate + ATP = (2R)-3-phospho-glyceroyl phosphate + ADP</text>
        <dbReference type="Rhea" id="RHEA:14801"/>
        <dbReference type="ChEBI" id="CHEBI:30616"/>
        <dbReference type="ChEBI" id="CHEBI:57604"/>
        <dbReference type="ChEBI" id="CHEBI:58272"/>
        <dbReference type="ChEBI" id="CHEBI:456216"/>
        <dbReference type="EC" id="2.7.2.3"/>
    </reaction>
</comment>
<keyword evidence="5 7" id="KW-0418">Kinase</keyword>
<evidence type="ECO:0000313" key="11">
    <source>
        <dbReference type="EMBL" id="PIP73377.1"/>
    </source>
</evidence>
<accession>A0A2H0CU05</accession>
<evidence type="ECO:0000256" key="9">
    <source>
        <dbReference type="PIRSR" id="PIRSR000724-2"/>
    </source>
</evidence>
<evidence type="ECO:0000256" key="2">
    <source>
        <dbReference type="ARBA" id="ARBA00013061"/>
    </source>
</evidence>
<dbReference type="InterPro" id="IPR001576">
    <property type="entry name" value="Phosphoglycerate_kinase"/>
</dbReference>
<keyword evidence="3 7" id="KW-0808">Transferase</keyword>
<comment type="similarity">
    <text evidence="7 10">Belongs to the phosphoglycerate kinase family.</text>
</comment>